<evidence type="ECO:0000313" key="2">
    <source>
        <dbReference type="Proteomes" id="UP000289738"/>
    </source>
</evidence>
<dbReference type="AlphaFoldDB" id="A0A445DX21"/>
<proteinExistence type="predicted"/>
<accession>A0A445DX21</accession>
<gene>
    <name evidence="1" type="ORF">Ahy_A03g014117</name>
</gene>
<keyword evidence="2" id="KW-1185">Reference proteome</keyword>
<organism evidence="1 2">
    <name type="scientific">Arachis hypogaea</name>
    <name type="common">Peanut</name>
    <dbReference type="NCBI Taxonomy" id="3818"/>
    <lineage>
        <taxon>Eukaryota</taxon>
        <taxon>Viridiplantae</taxon>
        <taxon>Streptophyta</taxon>
        <taxon>Embryophyta</taxon>
        <taxon>Tracheophyta</taxon>
        <taxon>Spermatophyta</taxon>
        <taxon>Magnoliopsida</taxon>
        <taxon>eudicotyledons</taxon>
        <taxon>Gunneridae</taxon>
        <taxon>Pentapetalae</taxon>
        <taxon>rosids</taxon>
        <taxon>fabids</taxon>
        <taxon>Fabales</taxon>
        <taxon>Fabaceae</taxon>
        <taxon>Papilionoideae</taxon>
        <taxon>50 kb inversion clade</taxon>
        <taxon>dalbergioids sensu lato</taxon>
        <taxon>Dalbergieae</taxon>
        <taxon>Pterocarpus clade</taxon>
        <taxon>Arachis</taxon>
    </lineage>
</organism>
<protein>
    <submittedName>
        <fullName evidence="1">Uncharacterized protein</fullName>
    </submittedName>
</protein>
<sequence>MKEIPPTKEKYKVGWDFVNRFESPWNRRRCNVYSSPSPALCSSLSLDLCSGRRRCFLCLPSASLDLCFVAVAAYAEPVAVTIICRQIERGRHNSDAVYEISNPPTMQQVSSNIYALV</sequence>
<comment type="caution">
    <text evidence="1">The sequence shown here is derived from an EMBL/GenBank/DDBJ whole genome shotgun (WGS) entry which is preliminary data.</text>
</comment>
<name>A0A445DX21_ARAHY</name>
<evidence type="ECO:0000313" key="1">
    <source>
        <dbReference type="EMBL" id="RYR67726.1"/>
    </source>
</evidence>
<reference evidence="1 2" key="1">
    <citation type="submission" date="2019-01" db="EMBL/GenBank/DDBJ databases">
        <title>Sequencing of cultivated peanut Arachis hypogaea provides insights into genome evolution and oil improvement.</title>
        <authorList>
            <person name="Chen X."/>
        </authorList>
    </citation>
    <scope>NUCLEOTIDE SEQUENCE [LARGE SCALE GENOMIC DNA]</scope>
    <source>
        <strain evidence="2">cv. Fuhuasheng</strain>
        <tissue evidence="1">Leaves</tissue>
    </source>
</reference>
<dbReference type="Proteomes" id="UP000289738">
    <property type="component" value="Chromosome A03"/>
</dbReference>
<dbReference type="EMBL" id="SDMP01000003">
    <property type="protein sequence ID" value="RYR67726.1"/>
    <property type="molecule type" value="Genomic_DNA"/>
</dbReference>